<keyword evidence="3" id="KW-1003">Cell membrane</keyword>
<evidence type="ECO:0000313" key="8">
    <source>
        <dbReference type="EMBL" id="GAA1918166.1"/>
    </source>
</evidence>
<evidence type="ECO:0000256" key="5">
    <source>
        <dbReference type="ARBA" id="ARBA00022989"/>
    </source>
</evidence>
<comment type="subcellular location">
    <subcellularLocation>
        <location evidence="1">Cell membrane</location>
        <topology evidence="1">Multi-pass membrane protein</topology>
    </subcellularLocation>
</comment>
<feature type="transmembrane region" description="Helical" evidence="7">
    <location>
        <begin position="357"/>
        <end position="378"/>
    </location>
</feature>
<feature type="transmembrane region" description="Helical" evidence="7">
    <location>
        <begin position="172"/>
        <end position="192"/>
    </location>
</feature>
<feature type="transmembrane region" description="Helical" evidence="7">
    <location>
        <begin position="81"/>
        <end position="107"/>
    </location>
</feature>
<evidence type="ECO:0000256" key="1">
    <source>
        <dbReference type="ARBA" id="ARBA00004651"/>
    </source>
</evidence>
<dbReference type="EMBL" id="BAAAMY010000004">
    <property type="protein sequence ID" value="GAA1918166.1"/>
    <property type="molecule type" value="Genomic_DNA"/>
</dbReference>
<keyword evidence="5 7" id="KW-1133">Transmembrane helix</keyword>
<evidence type="ECO:0000256" key="2">
    <source>
        <dbReference type="ARBA" id="ARBA00007430"/>
    </source>
</evidence>
<accession>A0ABP5AMY4</accession>
<feature type="transmembrane region" description="Helical" evidence="7">
    <location>
        <begin position="295"/>
        <end position="318"/>
    </location>
</feature>
<keyword evidence="4 7" id="KW-0812">Transmembrane</keyword>
<evidence type="ECO:0000256" key="6">
    <source>
        <dbReference type="ARBA" id="ARBA00023136"/>
    </source>
</evidence>
<feature type="transmembrane region" description="Helical" evidence="7">
    <location>
        <begin position="324"/>
        <end position="345"/>
    </location>
</feature>
<evidence type="ECO:0000313" key="9">
    <source>
        <dbReference type="Proteomes" id="UP001501612"/>
    </source>
</evidence>
<evidence type="ECO:0000256" key="3">
    <source>
        <dbReference type="ARBA" id="ARBA00022475"/>
    </source>
</evidence>
<name>A0ABP5AMY4_9ACTN</name>
<feature type="transmembrane region" description="Helical" evidence="7">
    <location>
        <begin position="414"/>
        <end position="435"/>
    </location>
</feature>
<comment type="similarity">
    <text evidence="2">Belongs to the polysaccharide synthase family.</text>
</comment>
<keyword evidence="6 7" id="KW-0472">Membrane</keyword>
<evidence type="ECO:0008006" key="10">
    <source>
        <dbReference type="Google" id="ProtNLM"/>
    </source>
</evidence>
<evidence type="ECO:0000256" key="4">
    <source>
        <dbReference type="ARBA" id="ARBA00022692"/>
    </source>
</evidence>
<dbReference type="Pfam" id="PF13440">
    <property type="entry name" value="Polysacc_synt_3"/>
    <property type="match status" value="1"/>
</dbReference>
<keyword evidence="9" id="KW-1185">Reference proteome</keyword>
<evidence type="ECO:0000256" key="7">
    <source>
        <dbReference type="SAM" id="Phobius"/>
    </source>
</evidence>
<feature type="transmembrane region" description="Helical" evidence="7">
    <location>
        <begin position="41"/>
        <end position="60"/>
    </location>
</feature>
<reference evidence="9" key="1">
    <citation type="journal article" date="2019" name="Int. J. Syst. Evol. Microbiol.">
        <title>The Global Catalogue of Microorganisms (GCM) 10K type strain sequencing project: providing services to taxonomists for standard genome sequencing and annotation.</title>
        <authorList>
            <consortium name="The Broad Institute Genomics Platform"/>
            <consortium name="The Broad Institute Genome Sequencing Center for Infectious Disease"/>
            <person name="Wu L."/>
            <person name="Ma J."/>
        </authorList>
    </citation>
    <scope>NUCLEOTIDE SEQUENCE [LARGE SCALE GENOMIC DNA]</scope>
    <source>
        <strain evidence="9">JCM 14046</strain>
    </source>
</reference>
<dbReference type="Proteomes" id="UP001501612">
    <property type="component" value="Unassembled WGS sequence"/>
</dbReference>
<feature type="transmembrane region" description="Helical" evidence="7">
    <location>
        <begin position="447"/>
        <end position="472"/>
    </location>
</feature>
<proteinExistence type="inferred from homology"/>
<gene>
    <name evidence="8" type="ORF">GCM10009737_19520</name>
</gene>
<dbReference type="InterPro" id="IPR050833">
    <property type="entry name" value="Poly_Biosynth_Transport"/>
</dbReference>
<sequence length="497" mass="51859">MTPSLRGRIGKVASASAVALVFGEAVTLVQTVALARLLSPAEVGIFMAGTVITLFLGNFVEGGLRSGLVQREHQVPEAAETVFWATAGTGLLMSVVTLLTAPVVGLAFDSAEIGAVAAASSGVLFLFSLTNVPEAVLQREFSVWRRVVVGPSVSVTFALVAVGGALAGWGVWSMVAGLYASYVAWLVTLWSITDWRPRRARASYRIWRELARYGLPLVVGSIGARIQQVLEALVVGRGLSEAALGQFRYGQRIAQIPGRAIVEVGAIALFPAFSRLAGEPARLRLAFLRSLRWSVTGAAALTGLMLALGVPSVTVVLGEQWREAGVVVTAMAGLGVGKALTSVSEEVIKGGGRTRRLTWYFAVELVLGVVSLLALTLWLGLVGVGLSVSLTAVVVGVTCLGLSADVVGVRARELAAAVVPPLPCAAVATAACWALEHLVLHSDDRHLLLALLFLTVDTVVFGLVYLAALGVVTPWTARGVLGAARLVAGRVLPGGPR</sequence>
<feature type="transmembrane region" description="Helical" evidence="7">
    <location>
        <begin position="144"/>
        <end position="166"/>
    </location>
</feature>
<dbReference type="PANTHER" id="PTHR30250:SF10">
    <property type="entry name" value="LIPOPOLYSACCHARIDE BIOSYNTHESIS PROTEIN WZXC"/>
    <property type="match status" value="1"/>
</dbReference>
<comment type="caution">
    <text evidence="8">The sequence shown here is derived from an EMBL/GenBank/DDBJ whole genome shotgun (WGS) entry which is preliminary data.</text>
</comment>
<protein>
    <recommendedName>
        <fullName evidence="10">Lipopolysaccharide biosynthesis protein</fullName>
    </recommendedName>
</protein>
<dbReference type="PANTHER" id="PTHR30250">
    <property type="entry name" value="PST FAMILY PREDICTED COLANIC ACID TRANSPORTER"/>
    <property type="match status" value="1"/>
</dbReference>
<organism evidence="8 9">
    <name type="scientific">Nocardioides lentus</name>
    <dbReference type="NCBI Taxonomy" id="338077"/>
    <lineage>
        <taxon>Bacteria</taxon>
        <taxon>Bacillati</taxon>
        <taxon>Actinomycetota</taxon>
        <taxon>Actinomycetes</taxon>
        <taxon>Propionibacteriales</taxon>
        <taxon>Nocardioidaceae</taxon>
        <taxon>Nocardioides</taxon>
    </lineage>
</organism>
<feature type="transmembrane region" description="Helical" evidence="7">
    <location>
        <begin position="113"/>
        <end position="132"/>
    </location>
</feature>
<feature type="transmembrane region" description="Helical" evidence="7">
    <location>
        <begin position="384"/>
        <end position="402"/>
    </location>
</feature>